<evidence type="ECO:0000259" key="4">
    <source>
        <dbReference type="Pfam" id="PF02771"/>
    </source>
</evidence>
<evidence type="ECO:0000259" key="3">
    <source>
        <dbReference type="Pfam" id="PF02770"/>
    </source>
</evidence>
<accession>A0ABS5LDN0</accession>
<proteinExistence type="predicted"/>
<gene>
    <name evidence="6" type="ORF">J9317_07975</name>
</gene>
<dbReference type="InterPro" id="IPR006091">
    <property type="entry name" value="Acyl-CoA_Oxase/DH_mid-dom"/>
</dbReference>
<dbReference type="InterPro" id="IPR013107">
    <property type="entry name" value="Acyl-CoA_DH_C"/>
</dbReference>
<dbReference type="PIRSF" id="PIRSF016578">
    <property type="entry name" value="HsaA"/>
    <property type="match status" value="1"/>
</dbReference>
<dbReference type="Proteomes" id="UP000682403">
    <property type="component" value="Unassembled WGS sequence"/>
</dbReference>
<name>A0ABS5LDN0_9BACI</name>
<evidence type="ECO:0000313" key="6">
    <source>
        <dbReference type="EMBL" id="MBS2968693.1"/>
    </source>
</evidence>
<evidence type="ECO:0000313" key="7">
    <source>
        <dbReference type="Proteomes" id="UP000682403"/>
    </source>
</evidence>
<dbReference type="SUPFAM" id="SSF47203">
    <property type="entry name" value="Acyl-CoA dehydrogenase C-terminal domain-like"/>
    <property type="match status" value="1"/>
</dbReference>
<feature type="domain" description="Acyl-CoA oxidase/dehydrogenase middle" evidence="3">
    <location>
        <begin position="166"/>
        <end position="258"/>
    </location>
</feature>
<evidence type="ECO:0000259" key="5">
    <source>
        <dbReference type="Pfam" id="PF08028"/>
    </source>
</evidence>
<evidence type="ECO:0000256" key="2">
    <source>
        <dbReference type="ARBA" id="ARBA00023002"/>
    </source>
</evidence>
<dbReference type="InterPro" id="IPR036250">
    <property type="entry name" value="AcylCo_DH-like_C"/>
</dbReference>
<reference evidence="6 7" key="1">
    <citation type="submission" date="2021-04" db="EMBL/GenBank/DDBJ databases">
        <title>Metabacillus sp. strain KIGAM252 whole genome sequence.</title>
        <authorList>
            <person name="Seo M.-J."/>
            <person name="Cho E.-S."/>
            <person name="Hwang C.Y."/>
            <person name="Yoon D.J."/>
        </authorList>
    </citation>
    <scope>NUCLEOTIDE SEQUENCE [LARGE SCALE GENOMIC DNA]</scope>
    <source>
        <strain evidence="6 7">KIGAM252</strain>
    </source>
</reference>
<dbReference type="InterPro" id="IPR013786">
    <property type="entry name" value="AcylCoA_DH/ox_N"/>
</dbReference>
<dbReference type="Gene3D" id="2.40.110.10">
    <property type="entry name" value="Butyryl-CoA Dehydrogenase, subunit A, domain 2"/>
    <property type="match status" value="1"/>
</dbReference>
<evidence type="ECO:0000256" key="1">
    <source>
        <dbReference type="ARBA" id="ARBA00022630"/>
    </source>
</evidence>
<dbReference type="SUPFAM" id="SSF56645">
    <property type="entry name" value="Acyl-CoA dehydrogenase NM domain-like"/>
    <property type="match status" value="1"/>
</dbReference>
<organism evidence="6 7">
    <name type="scientific">Metabacillus flavus</name>
    <dbReference type="NCBI Taxonomy" id="2823519"/>
    <lineage>
        <taxon>Bacteria</taxon>
        <taxon>Bacillati</taxon>
        <taxon>Bacillota</taxon>
        <taxon>Bacilli</taxon>
        <taxon>Bacillales</taxon>
        <taxon>Bacillaceae</taxon>
        <taxon>Metabacillus</taxon>
    </lineage>
</organism>
<dbReference type="Gene3D" id="1.20.140.10">
    <property type="entry name" value="Butyryl-CoA Dehydrogenase, subunit A, domain 3"/>
    <property type="match status" value="1"/>
</dbReference>
<dbReference type="Pfam" id="PF02770">
    <property type="entry name" value="Acyl-CoA_dh_M"/>
    <property type="match status" value="1"/>
</dbReference>
<comment type="caution">
    <text evidence="6">The sequence shown here is derived from an EMBL/GenBank/DDBJ whole genome shotgun (WGS) entry which is preliminary data.</text>
</comment>
<feature type="domain" description="Acyl-CoA dehydrogenase C-terminal" evidence="5">
    <location>
        <begin position="285"/>
        <end position="403"/>
    </location>
</feature>
<dbReference type="Pfam" id="PF02771">
    <property type="entry name" value="Acyl-CoA_dh_N"/>
    <property type="match status" value="1"/>
</dbReference>
<keyword evidence="7" id="KW-1185">Reference proteome</keyword>
<dbReference type="PANTHER" id="PTHR43884:SF25">
    <property type="entry name" value="ACYL-COA DEHYDROGENASE YDBM-RELATED"/>
    <property type="match status" value="1"/>
</dbReference>
<dbReference type="InterPro" id="IPR046373">
    <property type="entry name" value="Acyl-CoA_Oxase/DH_mid-dom_sf"/>
</dbReference>
<protein>
    <submittedName>
        <fullName evidence="6">Acyl-CoA/acyl-ACP dehydrogenase</fullName>
    </submittedName>
</protein>
<keyword evidence="2" id="KW-0560">Oxidoreductase</keyword>
<dbReference type="PANTHER" id="PTHR43884">
    <property type="entry name" value="ACYL-COA DEHYDROGENASE"/>
    <property type="match status" value="1"/>
</dbReference>
<sequence length="426" mass="48001">MRIFKRNSHRALNQSDYFKNRALKSYNRKRLVAEVTKVRFLETQFIRNEAEKQLFIKAKNLSEKFFERAEKHDREATFPFDNFADLKEEGFLSLTIPKSHGGQGISLYTFLLLQEKLAEGDAATALSAGWHLGLFLSLRETGKWDPELFKKITREVIESGKLVNSAASESKTGSPARGGKPETAAVKKGEKWLISGRKIFASLAPILDYFIVTATIEETGDIGEFLVPREAAGVRIEETWDTMGMRGTRSDDLILDGVLLDASALIANRSKPAKPMAQGWLLHIPACYLGIAIAARNEAVRFARNYHPNSLPHPIMDVPEVRRKVAEMDIKLLTARQLMYATAEKWDTKPDERSELQTELAAAKYTATNIAIEVVDLAMRIEGGQSLFRNKPLERFYRDVRAGLHNPPSDDITVKIMADRAFSEEE</sequence>
<keyword evidence="1" id="KW-0285">Flavoprotein</keyword>
<dbReference type="InterPro" id="IPR037069">
    <property type="entry name" value="AcylCoA_DH/ox_N_sf"/>
</dbReference>
<dbReference type="CDD" id="cd00567">
    <property type="entry name" value="ACAD"/>
    <property type="match status" value="1"/>
</dbReference>
<dbReference type="Gene3D" id="1.10.540.10">
    <property type="entry name" value="Acyl-CoA dehydrogenase/oxidase, N-terminal domain"/>
    <property type="match status" value="1"/>
</dbReference>
<feature type="domain" description="Acyl-CoA dehydrogenase/oxidase N-terminal" evidence="4">
    <location>
        <begin position="58"/>
        <end position="136"/>
    </location>
</feature>
<dbReference type="InterPro" id="IPR009100">
    <property type="entry name" value="AcylCoA_DH/oxidase_NM_dom_sf"/>
</dbReference>
<dbReference type="EMBL" id="JAGVRK010000001">
    <property type="protein sequence ID" value="MBS2968693.1"/>
    <property type="molecule type" value="Genomic_DNA"/>
</dbReference>
<dbReference type="Pfam" id="PF08028">
    <property type="entry name" value="Acyl-CoA_dh_2"/>
    <property type="match status" value="1"/>
</dbReference>